<accession>A0ACA9KJS3</accession>
<feature type="non-terminal residue" evidence="1">
    <location>
        <position position="167"/>
    </location>
</feature>
<sequence>MGEIQRIIEDALPDIYTYSIMLGNDEREDKKAGFFGNVNEQVAQVCELLKEDEELRHGFNAIGFSQDPNNIELYMKLNIFLPDINNEYETKNETYARNLASLNKLVLVRFTEDVTVKPRDTSWFSFYDEEGDIVPVHQQPLYKQDWIGLKKLDEAGKLIFKDCEGAH</sequence>
<organism evidence="1 2">
    <name type="scientific">Acaulospora colombiana</name>
    <dbReference type="NCBI Taxonomy" id="27376"/>
    <lineage>
        <taxon>Eukaryota</taxon>
        <taxon>Fungi</taxon>
        <taxon>Fungi incertae sedis</taxon>
        <taxon>Mucoromycota</taxon>
        <taxon>Glomeromycotina</taxon>
        <taxon>Glomeromycetes</taxon>
        <taxon>Diversisporales</taxon>
        <taxon>Acaulosporaceae</taxon>
        <taxon>Acaulospora</taxon>
    </lineage>
</organism>
<dbReference type="EMBL" id="CAJVPT010002071">
    <property type="protein sequence ID" value="CAG8474457.1"/>
    <property type="molecule type" value="Genomic_DNA"/>
</dbReference>
<protein>
    <submittedName>
        <fullName evidence="1">3439_t:CDS:1</fullName>
    </submittedName>
</protein>
<gene>
    <name evidence="1" type="ORF">ACOLOM_LOCUS1729</name>
</gene>
<comment type="caution">
    <text evidence="1">The sequence shown here is derived from an EMBL/GenBank/DDBJ whole genome shotgun (WGS) entry which is preliminary data.</text>
</comment>
<dbReference type="Proteomes" id="UP000789525">
    <property type="component" value="Unassembled WGS sequence"/>
</dbReference>
<evidence type="ECO:0000313" key="2">
    <source>
        <dbReference type="Proteomes" id="UP000789525"/>
    </source>
</evidence>
<keyword evidence="2" id="KW-1185">Reference proteome</keyword>
<reference evidence="1" key="1">
    <citation type="submission" date="2021-06" db="EMBL/GenBank/DDBJ databases">
        <authorList>
            <person name="Kallberg Y."/>
            <person name="Tangrot J."/>
            <person name="Rosling A."/>
        </authorList>
    </citation>
    <scope>NUCLEOTIDE SEQUENCE</scope>
    <source>
        <strain evidence="1">CL356</strain>
    </source>
</reference>
<evidence type="ECO:0000313" key="1">
    <source>
        <dbReference type="EMBL" id="CAG8474457.1"/>
    </source>
</evidence>
<proteinExistence type="predicted"/>
<name>A0ACA9KJS3_9GLOM</name>